<proteinExistence type="predicted"/>
<gene>
    <name evidence="1" type="ORF">DY000_02040978</name>
</gene>
<protein>
    <submittedName>
        <fullName evidence="1">Uncharacterized protein</fullName>
    </submittedName>
</protein>
<comment type="caution">
    <text evidence="1">The sequence shown here is derived from an EMBL/GenBank/DDBJ whole genome shotgun (WGS) entry which is preliminary data.</text>
</comment>
<sequence length="90" mass="9776">MCSCFRERTSSEGQSMLWPERRSILLQTSVIAQINNVQLDLDQLSASVGLKICSTHILASPSIDGKGAPSIDSPFVLSTALSRDRLTTPQ</sequence>
<dbReference type="Proteomes" id="UP000266723">
    <property type="component" value="Unassembled WGS sequence"/>
</dbReference>
<name>A0ABQ7BFF4_BRACR</name>
<accession>A0ABQ7BFF4</accession>
<organism evidence="1 2">
    <name type="scientific">Brassica cretica</name>
    <name type="common">Mustard</name>
    <dbReference type="NCBI Taxonomy" id="69181"/>
    <lineage>
        <taxon>Eukaryota</taxon>
        <taxon>Viridiplantae</taxon>
        <taxon>Streptophyta</taxon>
        <taxon>Embryophyta</taxon>
        <taxon>Tracheophyta</taxon>
        <taxon>Spermatophyta</taxon>
        <taxon>Magnoliopsida</taxon>
        <taxon>eudicotyledons</taxon>
        <taxon>Gunneridae</taxon>
        <taxon>Pentapetalae</taxon>
        <taxon>rosids</taxon>
        <taxon>malvids</taxon>
        <taxon>Brassicales</taxon>
        <taxon>Brassicaceae</taxon>
        <taxon>Brassiceae</taxon>
        <taxon>Brassica</taxon>
    </lineage>
</organism>
<reference evidence="1 2" key="1">
    <citation type="journal article" date="2020" name="BMC Genomics">
        <title>Intraspecific diversification of the crop wild relative Brassica cretica Lam. using demographic model selection.</title>
        <authorList>
            <person name="Kioukis A."/>
            <person name="Michalopoulou V.A."/>
            <person name="Briers L."/>
            <person name="Pirintsos S."/>
            <person name="Studholme D.J."/>
            <person name="Pavlidis P."/>
            <person name="Sarris P.F."/>
        </authorList>
    </citation>
    <scope>NUCLEOTIDE SEQUENCE [LARGE SCALE GENOMIC DNA]</scope>
    <source>
        <strain evidence="2">cv. PFS-1207/04</strain>
    </source>
</reference>
<dbReference type="EMBL" id="QGKV02001507">
    <property type="protein sequence ID" value="KAF3530993.1"/>
    <property type="molecule type" value="Genomic_DNA"/>
</dbReference>
<keyword evidence="2" id="KW-1185">Reference proteome</keyword>
<evidence type="ECO:0000313" key="2">
    <source>
        <dbReference type="Proteomes" id="UP000266723"/>
    </source>
</evidence>
<evidence type="ECO:0000313" key="1">
    <source>
        <dbReference type="EMBL" id="KAF3530993.1"/>
    </source>
</evidence>